<gene>
    <name evidence="1" type="ORF">L873DRAFT_1792720</name>
</gene>
<accession>A0A3N4J946</accession>
<dbReference type="AlphaFoldDB" id="A0A3N4J946"/>
<dbReference type="EMBL" id="ML120433">
    <property type="protein sequence ID" value="RPA94812.1"/>
    <property type="molecule type" value="Genomic_DNA"/>
</dbReference>
<sequence>MSSLEQSNQNVQALSPYKLNLENLPPEIIGLIIGDSEHNSNASKLCLISKRFFHAAYPRLYSSVSLRWNEGPEDPHTVGTPVAFASSIALKGHTQWRSYLRRMKIMGVMKWNKARYWAIATIARELAKCENVLEFEFVPNILLSFLNKHLQD</sequence>
<protein>
    <recommendedName>
        <fullName evidence="3">F-box domain-containing protein</fullName>
    </recommendedName>
</protein>
<dbReference type="Proteomes" id="UP000276215">
    <property type="component" value="Unassembled WGS sequence"/>
</dbReference>
<organism evidence="1 2">
    <name type="scientific">Choiromyces venosus 120613-1</name>
    <dbReference type="NCBI Taxonomy" id="1336337"/>
    <lineage>
        <taxon>Eukaryota</taxon>
        <taxon>Fungi</taxon>
        <taxon>Dikarya</taxon>
        <taxon>Ascomycota</taxon>
        <taxon>Pezizomycotina</taxon>
        <taxon>Pezizomycetes</taxon>
        <taxon>Pezizales</taxon>
        <taxon>Tuberaceae</taxon>
        <taxon>Choiromyces</taxon>
    </lineage>
</organism>
<name>A0A3N4J946_9PEZI</name>
<evidence type="ECO:0000313" key="1">
    <source>
        <dbReference type="EMBL" id="RPA94812.1"/>
    </source>
</evidence>
<evidence type="ECO:0008006" key="3">
    <source>
        <dbReference type="Google" id="ProtNLM"/>
    </source>
</evidence>
<proteinExistence type="predicted"/>
<reference evidence="1 2" key="1">
    <citation type="journal article" date="2018" name="Nat. Ecol. Evol.">
        <title>Pezizomycetes genomes reveal the molecular basis of ectomycorrhizal truffle lifestyle.</title>
        <authorList>
            <person name="Murat C."/>
            <person name="Payen T."/>
            <person name="Noel B."/>
            <person name="Kuo A."/>
            <person name="Morin E."/>
            <person name="Chen J."/>
            <person name="Kohler A."/>
            <person name="Krizsan K."/>
            <person name="Balestrini R."/>
            <person name="Da Silva C."/>
            <person name="Montanini B."/>
            <person name="Hainaut M."/>
            <person name="Levati E."/>
            <person name="Barry K.W."/>
            <person name="Belfiori B."/>
            <person name="Cichocki N."/>
            <person name="Clum A."/>
            <person name="Dockter R.B."/>
            <person name="Fauchery L."/>
            <person name="Guy J."/>
            <person name="Iotti M."/>
            <person name="Le Tacon F."/>
            <person name="Lindquist E.A."/>
            <person name="Lipzen A."/>
            <person name="Malagnac F."/>
            <person name="Mello A."/>
            <person name="Molinier V."/>
            <person name="Miyauchi S."/>
            <person name="Poulain J."/>
            <person name="Riccioni C."/>
            <person name="Rubini A."/>
            <person name="Sitrit Y."/>
            <person name="Splivallo R."/>
            <person name="Traeger S."/>
            <person name="Wang M."/>
            <person name="Zifcakova L."/>
            <person name="Wipf D."/>
            <person name="Zambonelli A."/>
            <person name="Paolocci F."/>
            <person name="Nowrousian M."/>
            <person name="Ottonello S."/>
            <person name="Baldrian P."/>
            <person name="Spatafora J.W."/>
            <person name="Henrissat B."/>
            <person name="Nagy L.G."/>
            <person name="Aury J.M."/>
            <person name="Wincker P."/>
            <person name="Grigoriev I.V."/>
            <person name="Bonfante P."/>
            <person name="Martin F.M."/>
        </authorList>
    </citation>
    <scope>NUCLEOTIDE SEQUENCE [LARGE SCALE GENOMIC DNA]</scope>
    <source>
        <strain evidence="1 2">120613-1</strain>
    </source>
</reference>
<keyword evidence="2" id="KW-1185">Reference proteome</keyword>
<evidence type="ECO:0000313" key="2">
    <source>
        <dbReference type="Proteomes" id="UP000276215"/>
    </source>
</evidence>